<dbReference type="Proteomes" id="UP000435112">
    <property type="component" value="Unassembled WGS sequence"/>
</dbReference>
<dbReference type="EMBL" id="QXFU01000320">
    <property type="protein sequence ID" value="KAE9036746.1"/>
    <property type="molecule type" value="Genomic_DNA"/>
</dbReference>
<feature type="region of interest" description="Disordered" evidence="1">
    <location>
        <begin position="33"/>
        <end position="60"/>
    </location>
</feature>
<sequence length="86" mass="9453">MRLVLFFFAFRFRCGRRFCSLLGAFRLSRRSRAFPRSRGGRNKGTSGVQHGRLHANPLPHTAPCTGLRSSLGSSCTNIGDTGKVIA</sequence>
<dbReference type="OrthoDB" id="10315336at2759"/>
<protein>
    <recommendedName>
        <fullName evidence="5">Secreted protein</fullName>
    </recommendedName>
</protein>
<accession>A0A6A3N585</accession>
<feature type="chain" id="PRO_5025404457" description="Secreted protein" evidence="2">
    <location>
        <begin position="16"/>
        <end position="86"/>
    </location>
</feature>
<dbReference type="AlphaFoldDB" id="A0A6A3N585"/>
<name>A0A6A3N585_9STRA</name>
<evidence type="ECO:0008006" key="5">
    <source>
        <dbReference type="Google" id="ProtNLM"/>
    </source>
</evidence>
<evidence type="ECO:0000313" key="4">
    <source>
        <dbReference type="Proteomes" id="UP000435112"/>
    </source>
</evidence>
<evidence type="ECO:0000256" key="2">
    <source>
        <dbReference type="SAM" id="SignalP"/>
    </source>
</evidence>
<gene>
    <name evidence="3" type="ORF">PR002_g6914</name>
</gene>
<evidence type="ECO:0000313" key="3">
    <source>
        <dbReference type="EMBL" id="KAE9036746.1"/>
    </source>
</evidence>
<organism evidence="3 4">
    <name type="scientific">Phytophthora rubi</name>
    <dbReference type="NCBI Taxonomy" id="129364"/>
    <lineage>
        <taxon>Eukaryota</taxon>
        <taxon>Sar</taxon>
        <taxon>Stramenopiles</taxon>
        <taxon>Oomycota</taxon>
        <taxon>Peronosporomycetes</taxon>
        <taxon>Peronosporales</taxon>
        <taxon>Peronosporaceae</taxon>
        <taxon>Phytophthora</taxon>
    </lineage>
</organism>
<keyword evidence="2" id="KW-0732">Signal</keyword>
<evidence type="ECO:0000256" key="1">
    <source>
        <dbReference type="SAM" id="MobiDB-lite"/>
    </source>
</evidence>
<proteinExistence type="predicted"/>
<reference evidence="3 4" key="1">
    <citation type="submission" date="2018-09" db="EMBL/GenBank/DDBJ databases">
        <title>Genomic investigation of the strawberry pathogen Phytophthora fragariae indicates pathogenicity is determined by transcriptional variation in three key races.</title>
        <authorList>
            <person name="Adams T.M."/>
            <person name="Armitage A.D."/>
            <person name="Sobczyk M.K."/>
            <person name="Bates H.J."/>
            <person name="Dunwell J.M."/>
            <person name="Nellist C.F."/>
            <person name="Harrison R.J."/>
        </authorList>
    </citation>
    <scope>NUCLEOTIDE SEQUENCE [LARGE SCALE GENOMIC DNA]</scope>
    <source>
        <strain evidence="3 4">SCRP324</strain>
    </source>
</reference>
<feature type="signal peptide" evidence="2">
    <location>
        <begin position="1"/>
        <end position="15"/>
    </location>
</feature>
<comment type="caution">
    <text evidence="3">The sequence shown here is derived from an EMBL/GenBank/DDBJ whole genome shotgun (WGS) entry which is preliminary data.</text>
</comment>